<proteinExistence type="predicted"/>
<evidence type="ECO:0000313" key="4">
    <source>
        <dbReference type="EMBL" id="KAK2763384.1"/>
    </source>
</evidence>
<feature type="transmembrane region" description="Helical" evidence="2">
    <location>
        <begin position="67"/>
        <end position="90"/>
    </location>
</feature>
<evidence type="ECO:0000256" key="1">
    <source>
        <dbReference type="SAM" id="MobiDB-lite"/>
    </source>
</evidence>
<feature type="domain" description="LITAF" evidence="3">
    <location>
        <begin position="26"/>
        <end position="109"/>
    </location>
</feature>
<gene>
    <name evidence="4" type="ORF">CKAH01_04978</name>
</gene>
<sequence length="127" mass="14283">MATNNNLSNMKQNPLEPEHENDGKTENSHEVTPLEKLDGNSPQWIDCPYCCKRAQTSVSKTGTKRQLLLRVVSGVFFFAVLYVPGAIGWLEDVHYACAECHRTVATRPHKGPMKIYKPAEKTRNKGL</sequence>
<comment type="caution">
    <text evidence="4">The sequence shown here is derived from an EMBL/GenBank/DDBJ whole genome shotgun (WGS) entry which is preliminary data.</text>
</comment>
<dbReference type="PROSITE" id="PS51837">
    <property type="entry name" value="LITAF"/>
    <property type="match status" value="1"/>
</dbReference>
<feature type="compositionally biased region" description="Polar residues" evidence="1">
    <location>
        <begin position="1"/>
        <end position="12"/>
    </location>
</feature>
<keyword evidence="2" id="KW-0812">Transmembrane</keyword>
<feature type="compositionally biased region" description="Basic and acidic residues" evidence="1">
    <location>
        <begin position="16"/>
        <end position="38"/>
    </location>
</feature>
<evidence type="ECO:0000256" key="2">
    <source>
        <dbReference type="SAM" id="Phobius"/>
    </source>
</evidence>
<name>A0AAE0D7D3_COLKA</name>
<reference evidence="4" key="1">
    <citation type="submission" date="2023-02" db="EMBL/GenBank/DDBJ databases">
        <title>Colletotrichum kahawae CIFC_Que2 genome sequencing and assembly.</title>
        <authorList>
            <person name="Baroncelli R."/>
        </authorList>
    </citation>
    <scope>NUCLEOTIDE SEQUENCE</scope>
    <source>
        <strain evidence="4">CIFC_Que2</strain>
    </source>
</reference>
<organism evidence="4 5">
    <name type="scientific">Colletotrichum kahawae</name>
    <name type="common">Coffee berry disease fungus</name>
    <dbReference type="NCBI Taxonomy" id="34407"/>
    <lineage>
        <taxon>Eukaryota</taxon>
        <taxon>Fungi</taxon>
        <taxon>Dikarya</taxon>
        <taxon>Ascomycota</taxon>
        <taxon>Pezizomycotina</taxon>
        <taxon>Sordariomycetes</taxon>
        <taxon>Hypocreomycetidae</taxon>
        <taxon>Glomerellales</taxon>
        <taxon>Glomerellaceae</taxon>
        <taxon>Colletotrichum</taxon>
        <taxon>Colletotrichum gloeosporioides species complex</taxon>
    </lineage>
</organism>
<dbReference type="InterPro" id="IPR006629">
    <property type="entry name" value="LITAF"/>
</dbReference>
<dbReference type="Pfam" id="PF10601">
    <property type="entry name" value="zf-LITAF-like"/>
    <property type="match status" value="1"/>
</dbReference>
<dbReference type="AlphaFoldDB" id="A0AAE0D7D3"/>
<evidence type="ECO:0000259" key="3">
    <source>
        <dbReference type="PROSITE" id="PS51837"/>
    </source>
</evidence>
<dbReference type="Proteomes" id="UP001281614">
    <property type="component" value="Unassembled WGS sequence"/>
</dbReference>
<keyword evidence="2" id="KW-1133">Transmembrane helix</keyword>
<keyword evidence="2" id="KW-0472">Membrane</keyword>
<dbReference type="EMBL" id="VYYT01000146">
    <property type="protein sequence ID" value="KAK2763384.1"/>
    <property type="molecule type" value="Genomic_DNA"/>
</dbReference>
<feature type="region of interest" description="Disordered" evidence="1">
    <location>
        <begin position="1"/>
        <end position="38"/>
    </location>
</feature>
<protein>
    <recommendedName>
        <fullName evidence="3">LITAF domain-containing protein</fullName>
    </recommendedName>
</protein>
<evidence type="ECO:0000313" key="5">
    <source>
        <dbReference type="Proteomes" id="UP001281614"/>
    </source>
</evidence>
<accession>A0AAE0D7D3</accession>
<keyword evidence="5" id="KW-1185">Reference proteome</keyword>